<reference evidence="1" key="1">
    <citation type="submission" date="2022-07" db="EMBL/GenBank/DDBJ databases">
        <authorList>
            <person name="Macas J."/>
            <person name="Novak P."/>
            <person name="Neumann P."/>
        </authorList>
    </citation>
    <scope>NUCLEOTIDE SEQUENCE</scope>
</reference>
<proteinExistence type="predicted"/>
<comment type="caution">
    <text evidence="1">The sequence shown here is derived from an EMBL/GenBank/DDBJ whole genome shotgun (WGS) entry which is preliminary data.</text>
</comment>
<dbReference type="EMBL" id="CAMAPF010000964">
    <property type="protein sequence ID" value="CAH9130963.1"/>
    <property type="molecule type" value="Genomic_DNA"/>
</dbReference>
<keyword evidence="2" id="KW-1185">Reference proteome</keyword>
<protein>
    <submittedName>
        <fullName evidence="1">Uncharacterized protein</fullName>
    </submittedName>
</protein>
<organism evidence="1 2">
    <name type="scientific">Cuscuta epithymum</name>
    <dbReference type="NCBI Taxonomy" id="186058"/>
    <lineage>
        <taxon>Eukaryota</taxon>
        <taxon>Viridiplantae</taxon>
        <taxon>Streptophyta</taxon>
        <taxon>Embryophyta</taxon>
        <taxon>Tracheophyta</taxon>
        <taxon>Spermatophyta</taxon>
        <taxon>Magnoliopsida</taxon>
        <taxon>eudicotyledons</taxon>
        <taxon>Gunneridae</taxon>
        <taxon>Pentapetalae</taxon>
        <taxon>asterids</taxon>
        <taxon>lamiids</taxon>
        <taxon>Solanales</taxon>
        <taxon>Convolvulaceae</taxon>
        <taxon>Cuscuteae</taxon>
        <taxon>Cuscuta</taxon>
        <taxon>Cuscuta subgen. Cuscuta</taxon>
    </lineage>
</organism>
<dbReference type="Proteomes" id="UP001152523">
    <property type="component" value="Unassembled WGS sequence"/>
</dbReference>
<evidence type="ECO:0000313" key="1">
    <source>
        <dbReference type="EMBL" id="CAH9130963.1"/>
    </source>
</evidence>
<dbReference type="AlphaFoldDB" id="A0AAV0F613"/>
<evidence type="ECO:0000313" key="2">
    <source>
        <dbReference type="Proteomes" id="UP001152523"/>
    </source>
</evidence>
<sequence>MPSFSNMIFNKNIFLILKYVKDRIDRVLMDSVPGVAYPKDYCGNNLERNQSKQVGERDDYIYELEMFWCFTMGKGGAIYSSNKCDESTRGDNLTVEGSPQSGWHRQSHVHRIKCGGWM</sequence>
<name>A0AAV0F613_9ASTE</name>
<accession>A0AAV0F613</accession>
<gene>
    <name evidence="1" type="ORF">CEPIT_LOCUS31051</name>
</gene>